<comment type="subcellular location">
    <subcellularLocation>
        <location evidence="1">Cell membrane</location>
        <topology evidence="1">Multi-pass membrane protein</topology>
    </subcellularLocation>
</comment>
<comment type="caution">
    <text evidence="9">The sequence shown here is derived from an EMBL/GenBank/DDBJ whole genome shotgun (WGS) entry which is preliminary data.</text>
</comment>
<evidence type="ECO:0000313" key="10">
    <source>
        <dbReference type="Proteomes" id="UP000298213"/>
    </source>
</evidence>
<dbReference type="GO" id="GO:0005886">
    <property type="term" value="C:plasma membrane"/>
    <property type="evidence" value="ECO:0007669"/>
    <property type="project" value="UniProtKB-SubCell"/>
</dbReference>
<gene>
    <name evidence="9" type="ORF">E2493_04610</name>
</gene>
<dbReference type="OrthoDB" id="8393871at2"/>
<feature type="transmembrane region" description="Helical" evidence="8">
    <location>
        <begin position="81"/>
        <end position="111"/>
    </location>
</feature>
<evidence type="ECO:0000313" key="9">
    <source>
        <dbReference type="EMBL" id="TFI59477.1"/>
    </source>
</evidence>
<reference evidence="9 10" key="1">
    <citation type="submission" date="2019-03" db="EMBL/GenBank/DDBJ databases">
        <title>Genome sequence of Sphingomonas sp. 17J27-24.</title>
        <authorList>
            <person name="Kim M."/>
            <person name="Maeng S."/>
            <person name="Sathiyaraj S."/>
        </authorList>
    </citation>
    <scope>NUCLEOTIDE SEQUENCE [LARGE SCALE GENOMIC DNA]</scope>
    <source>
        <strain evidence="9 10">17J27-24</strain>
    </source>
</reference>
<dbReference type="EMBL" id="SPDV01000007">
    <property type="protein sequence ID" value="TFI59477.1"/>
    <property type="molecule type" value="Genomic_DNA"/>
</dbReference>
<evidence type="ECO:0000256" key="3">
    <source>
        <dbReference type="ARBA" id="ARBA00022670"/>
    </source>
</evidence>
<feature type="transmembrane region" description="Helical" evidence="8">
    <location>
        <begin position="123"/>
        <end position="144"/>
    </location>
</feature>
<evidence type="ECO:0000256" key="6">
    <source>
        <dbReference type="ARBA" id="ARBA00022989"/>
    </source>
</evidence>
<keyword evidence="3" id="KW-0645">Protease</keyword>
<protein>
    <recommendedName>
        <fullName evidence="11">Exosortase/archaeosortase family protein</fullName>
    </recommendedName>
</protein>
<evidence type="ECO:0000256" key="5">
    <source>
        <dbReference type="ARBA" id="ARBA00022801"/>
    </source>
</evidence>
<dbReference type="GO" id="GO:0006508">
    <property type="term" value="P:proteolysis"/>
    <property type="evidence" value="ECO:0007669"/>
    <property type="project" value="UniProtKB-KW"/>
</dbReference>
<evidence type="ECO:0008006" key="11">
    <source>
        <dbReference type="Google" id="ProtNLM"/>
    </source>
</evidence>
<keyword evidence="4 8" id="KW-0812">Transmembrane</keyword>
<feature type="transmembrane region" description="Helical" evidence="8">
    <location>
        <begin position="175"/>
        <end position="200"/>
    </location>
</feature>
<evidence type="ECO:0000256" key="8">
    <source>
        <dbReference type="SAM" id="Phobius"/>
    </source>
</evidence>
<keyword evidence="6 8" id="KW-1133">Transmembrane helix</keyword>
<keyword evidence="2" id="KW-1003">Cell membrane</keyword>
<organism evidence="9 10">
    <name type="scientific">Sphingomonas parva</name>
    <dbReference type="NCBI Taxonomy" id="2555898"/>
    <lineage>
        <taxon>Bacteria</taxon>
        <taxon>Pseudomonadati</taxon>
        <taxon>Pseudomonadota</taxon>
        <taxon>Alphaproteobacteria</taxon>
        <taxon>Sphingomonadales</taxon>
        <taxon>Sphingomonadaceae</taxon>
        <taxon>Sphingomonas</taxon>
    </lineage>
</organism>
<dbReference type="AlphaFoldDB" id="A0A4Y8ZVH5"/>
<feature type="transmembrane region" description="Helical" evidence="8">
    <location>
        <begin position="16"/>
        <end position="37"/>
    </location>
</feature>
<keyword evidence="5" id="KW-0378">Hydrolase</keyword>
<name>A0A4Y8ZVH5_9SPHN</name>
<feature type="transmembrane region" description="Helical" evidence="8">
    <location>
        <begin position="248"/>
        <end position="269"/>
    </location>
</feature>
<evidence type="ECO:0000256" key="1">
    <source>
        <dbReference type="ARBA" id="ARBA00004651"/>
    </source>
</evidence>
<accession>A0A4Y8ZVH5</accession>
<evidence type="ECO:0000256" key="4">
    <source>
        <dbReference type="ARBA" id="ARBA00022692"/>
    </source>
</evidence>
<keyword evidence="10" id="KW-1185">Reference proteome</keyword>
<dbReference type="NCBIfam" id="TIGR04178">
    <property type="entry name" value="exo_archaeo"/>
    <property type="match status" value="1"/>
</dbReference>
<dbReference type="GO" id="GO:0008233">
    <property type="term" value="F:peptidase activity"/>
    <property type="evidence" value="ECO:0007669"/>
    <property type="project" value="UniProtKB-KW"/>
</dbReference>
<keyword evidence="7 8" id="KW-0472">Membrane</keyword>
<feature type="transmembrane region" description="Helical" evidence="8">
    <location>
        <begin position="212"/>
        <end position="233"/>
    </location>
</feature>
<dbReference type="InterPro" id="IPR026392">
    <property type="entry name" value="Exo/Archaeosortase_dom"/>
</dbReference>
<evidence type="ECO:0000256" key="7">
    <source>
        <dbReference type="ARBA" id="ARBA00023136"/>
    </source>
</evidence>
<dbReference type="Proteomes" id="UP000298213">
    <property type="component" value="Unassembled WGS sequence"/>
</dbReference>
<sequence>MTIETLRPGELGRSHLFFGVCLIATLNGFFGHALRAVEERGMAAAAMDLFGVSAILWVALAAGLALLAGDGDRRPLRREDLPIALLAGGAALFPAATASSAALALVAVWTIATSAPRAPLRRAGIIFLAITGALLWGRLMLATFSGPLLSADALFVANLIGAEQQGNTLWIGDRWSGIVVAPGCSSMQGMSLALVFWASVNQYFDVPFGWRPALYCLAALAATIAVNVLRIGAMLRWPEHLEEIHHGWGYHIAMWTTLLLVVAICLFGARRAVFRPL</sequence>
<dbReference type="RefSeq" id="WP_135084188.1">
    <property type="nucleotide sequence ID" value="NZ_SPDV01000007.1"/>
</dbReference>
<proteinExistence type="predicted"/>
<feature type="transmembrane region" description="Helical" evidence="8">
    <location>
        <begin position="49"/>
        <end position="69"/>
    </location>
</feature>
<evidence type="ECO:0000256" key="2">
    <source>
        <dbReference type="ARBA" id="ARBA00022475"/>
    </source>
</evidence>